<organism evidence="1 2">
    <name type="scientific">Tenacibaculum soleae</name>
    <dbReference type="NCBI Taxonomy" id="447689"/>
    <lineage>
        <taxon>Bacteria</taxon>
        <taxon>Pseudomonadati</taxon>
        <taxon>Bacteroidota</taxon>
        <taxon>Flavobacteriia</taxon>
        <taxon>Flavobacteriales</taxon>
        <taxon>Flavobacteriaceae</taxon>
        <taxon>Tenacibaculum</taxon>
    </lineage>
</organism>
<sequence length="168" mass="19693">MATKLQYHKNKIADAKNFWDVKRAGERLLWRFGLDKPFKPNADDEMALRSVLAWVNRASSDAVSNNQLFAKLYIYQLNQAIRYHETTVFEELVQLELSKVLDTPLHLFYDAFIGDLYGNQLNRISEVSSRKEKLEVVKYAQRFKETYSKDYVTAKLDEMIVNALNRFS</sequence>
<evidence type="ECO:0000313" key="1">
    <source>
        <dbReference type="EMBL" id="OCK44356.1"/>
    </source>
</evidence>
<dbReference type="OrthoDB" id="9848146at2"/>
<dbReference type="STRING" id="447689.BA195_06680"/>
<gene>
    <name evidence="1" type="ORF">BA195_06680</name>
</gene>
<proteinExistence type="predicted"/>
<dbReference type="Proteomes" id="UP000093186">
    <property type="component" value="Unassembled WGS sequence"/>
</dbReference>
<accession>A0A1B9Y3L4</accession>
<protein>
    <submittedName>
        <fullName evidence="1">Uncharacterized protein</fullName>
    </submittedName>
</protein>
<dbReference type="EMBL" id="MAKX01000001">
    <property type="protein sequence ID" value="OCK44356.1"/>
    <property type="molecule type" value="Genomic_DNA"/>
</dbReference>
<reference evidence="1 2" key="1">
    <citation type="submission" date="2016-06" db="EMBL/GenBank/DDBJ databases">
        <title>Draft Genome Sequence of Tenacibaculum soleae UCD-KL19.</title>
        <authorList>
            <person name="Eisen J.A."/>
            <person name="Coil D.A."/>
            <person name="Lujan K.M."/>
        </authorList>
    </citation>
    <scope>NUCLEOTIDE SEQUENCE [LARGE SCALE GENOMIC DNA]</scope>
    <source>
        <strain evidence="1 2">UCD-KL19</strain>
    </source>
</reference>
<evidence type="ECO:0000313" key="2">
    <source>
        <dbReference type="Proteomes" id="UP000093186"/>
    </source>
</evidence>
<comment type="caution">
    <text evidence="1">The sequence shown here is derived from an EMBL/GenBank/DDBJ whole genome shotgun (WGS) entry which is preliminary data.</text>
</comment>
<name>A0A1B9Y3L4_9FLAO</name>
<dbReference type="RefSeq" id="WP_068703647.1">
    <property type="nucleotide sequence ID" value="NZ_MAKX01000001.1"/>
</dbReference>
<dbReference type="AlphaFoldDB" id="A0A1B9Y3L4"/>
<keyword evidence="2" id="KW-1185">Reference proteome</keyword>